<protein>
    <submittedName>
        <fullName evidence="4">ArsR/SmtB family transcription factor</fullName>
    </submittedName>
</protein>
<evidence type="ECO:0000259" key="3">
    <source>
        <dbReference type="SMART" id="SM00418"/>
    </source>
</evidence>
<dbReference type="InterPro" id="IPR036390">
    <property type="entry name" value="WH_DNA-bd_sf"/>
</dbReference>
<dbReference type="Gene3D" id="1.10.10.10">
    <property type="entry name" value="Winged helix-like DNA-binding domain superfamily/Winged helix DNA-binding domain"/>
    <property type="match status" value="1"/>
</dbReference>
<reference evidence="4 5" key="1">
    <citation type="journal article" date="2019" name="Int. J. Syst. Evol. Microbiol.">
        <title>The Global Catalogue of Microorganisms (GCM) 10K type strain sequencing project: providing services to taxonomists for standard genome sequencing and annotation.</title>
        <authorList>
            <consortium name="The Broad Institute Genomics Platform"/>
            <consortium name="The Broad Institute Genome Sequencing Center for Infectious Disease"/>
            <person name="Wu L."/>
            <person name="Ma J."/>
        </authorList>
    </citation>
    <scope>NUCLEOTIDE SEQUENCE [LARGE SCALE GENOMIC DNA]</scope>
    <source>
        <strain evidence="4 5">PSRA2</strain>
    </source>
</reference>
<comment type="caution">
    <text evidence="4">The sequence shown here is derived from an EMBL/GenBank/DDBJ whole genome shotgun (WGS) entry which is preliminary data.</text>
</comment>
<sequence>MSLLPLRESPTREPGEPRMVGLDGERADELFDVLSSATTREVLSRLYDQPATPADLRDATGTSLQNVHYHLGKLDDAGLIEAAGVGYSERGTEMTVYAPTSEAVVLFAGRDEDGSRLRSLLARLFGVVLALGVATLLLRQFLYGAILPDGTGGDATAPESEAGGGGGPGVATDSGGGATGSADAAQTTAEAAAALDPALAFFLGGLFALAVVGVLWYATR</sequence>
<dbReference type="SMART" id="SM00418">
    <property type="entry name" value="HTH_ARSR"/>
    <property type="match status" value="1"/>
</dbReference>
<keyword evidence="5" id="KW-1185">Reference proteome</keyword>
<dbReference type="InterPro" id="IPR011991">
    <property type="entry name" value="ArsR-like_HTH"/>
</dbReference>
<feature type="region of interest" description="Disordered" evidence="1">
    <location>
        <begin position="154"/>
        <end position="183"/>
    </location>
</feature>
<keyword evidence="2" id="KW-0812">Transmembrane</keyword>
<accession>A0ABD5U855</accession>
<dbReference type="InterPro" id="IPR001845">
    <property type="entry name" value="HTH_ArsR_DNA-bd_dom"/>
</dbReference>
<dbReference type="AlphaFoldDB" id="A0ABD5U855"/>
<evidence type="ECO:0000313" key="5">
    <source>
        <dbReference type="Proteomes" id="UP001596406"/>
    </source>
</evidence>
<feature type="transmembrane region" description="Helical" evidence="2">
    <location>
        <begin position="120"/>
        <end position="142"/>
    </location>
</feature>
<evidence type="ECO:0000256" key="2">
    <source>
        <dbReference type="SAM" id="Phobius"/>
    </source>
</evidence>
<keyword evidence="2" id="KW-0472">Membrane</keyword>
<feature type="region of interest" description="Disordered" evidence="1">
    <location>
        <begin position="1"/>
        <end position="21"/>
    </location>
</feature>
<feature type="domain" description="HTH arsR-type" evidence="3">
    <location>
        <begin position="29"/>
        <end position="112"/>
    </location>
</feature>
<feature type="transmembrane region" description="Helical" evidence="2">
    <location>
        <begin position="198"/>
        <end position="218"/>
    </location>
</feature>
<dbReference type="CDD" id="cd00090">
    <property type="entry name" value="HTH_ARSR"/>
    <property type="match status" value="1"/>
</dbReference>
<dbReference type="EMBL" id="JBHSXM010000001">
    <property type="protein sequence ID" value="MFC6835422.1"/>
    <property type="molecule type" value="Genomic_DNA"/>
</dbReference>
<organism evidence="4 5">
    <name type="scientific">Halomarina ordinaria</name>
    <dbReference type="NCBI Taxonomy" id="3033939"/>
    <lineage>
        <taxon>Archaea</taxon>
        <taxon>Methanobacteriati</taxon>
        <taxon>Methanobacteriota</taxon>
        <taxon>Stenosarchaea group</taxon>
        <taxon>Halobacteria</taxon>
        <taxon>Halobacteriales</taxon>
        <taxon>Natronomonadaceae</taxon>
        <taxon>Halomarina</taxon>
    </lineage>
</organism>
<evidence type="ECO:0000313" key="4">
    <source>
        <dbReference type="EMBL" id="MFC6835422.1"/>
    </source>
</evidence>
<dbReference type="RefSeq" id="WP_304447123.1">
    <property type="nucleotide sequence ID" value="NZ_JARRAH010000001.1"/>
</dbReference>
<feature type="compositionally biased region" description="Gly residues" evidence="1">
    <location>
        <begin position="162"/>
        <end position="179"/>
    </location>
</feature>
<name>A0ABD5U855_9EURY</name>
<dbReference type="Pfam" id="PF12840">
    <property type="entry name" value="HTH_20"/>
    <property type="match status" value="1"/>
</dbReference>
<dbReference type="InterPro" id="IPR056525">
    <property type="entry name" value="HVO_1552_C"/>
</dbReference>
<dbReference type="Pfam" id="PF24267">
    <property type="entry name" value="HVO_1552_C"/>
    <property type="match status" value="1"/>
</dbReference>
<proteinExistence type="predicted"/>
<gene>
    <name evidence="4" type="ORF">ACFQHK_02740</name>
</gene>
<dbReference type="InterPro" id="IPR036388">
    <property type="entry name" value="WH-like_DNA-bd_sf"/>
</dbReference>
<dbReference type="SUPFAM" id="SSF46785">
    <property type="entry name" value="Winged helix' DNA-binding domain"/>
    <property type="match status" value="1"/>
</dbReference>
<keyword evidence="2" id="KW-1133">Transmembrane helix</keyword>
<dbReference type="Proteomes" id="UP001596406">
    <property type="component" value="Unassembled WGS sequence"/>
</dbReference>
<evidence type="ECO:0000256" key="1">
    <source>
        <dbReference type="SAM" id="MobiDB-lite"/>
    </source>
</evidence>